<name>G3JSW0_CORMM</name>
<dbReference type="VEuPathDB" id="FungiDB:CCM_09003"/>
<dbReference type="KEGG" id="cmt:CCM_09003"/>
<dbReference type="InParanoid" id="G3JSW0"/>
<organism evidence="1 2">
    <name type="scientific">Cordyceps militaris (strain CM01)</name>
    <name type="common">Caterpillar fungus</name>
    <dbReference type="NCBI Taxonomy" id="983644"/>
    <lineage>
        <taxon>Eukaryota</taxon>
        <taxon>Fungi</taxon>
        <taxon>Dikarya</taxon>
        <taxon>Ascomycota</taxon>
        <taxon>Pezizomycotina</taxon>
        <taxon>Sordariomycetes</taxon>
        <taxon>Hypocreomycetidae</taxon>
        <taxon>Hypocreales</taxon>
        <taxon>Cordycipitaceae</taxon>
        <taxon>Cordyceps</taxon>
    </lineage>
</organism>
<dbReference type="Proteomes" id="UP000001610">
    <property type="component" value="Unassembled WGS sequence"/>
</dbReference>
<dbReference type="HOGENOM" id="CLU_2413189_0_0_1"/>
<reference evidence="1 2" key="1">
    <citation type="journal article" date="2011" name="Genome Biol.">
        <title>Genome sequence of the insect pathogenic fungus Cordyceps militaris, a valued traditional Chinese medicine.</title>
        <authorList>
            <person name="Zheng P."/>
            <person name="Xia Y."/>
            <person name="Xiao G."/>
            <person name="Xiong C."/>
            <person name="Hu X."/>
            <person name="Zhang S."/>
            <person name="Zheng H."/>
            <person name="Huang Y."/>
            <person name="Zhou Y."/>
            <person name="Wang S."/>
            <person name="Zhao G.P."/>
            <person name="Liu X."/>
            <person name="St Leger R.J."/>
            <person name="Wang C."/>
        </authorList>
    </citation>
    <scope>NUCLEOTIDE SEQUENCE [LARGE SCALE GENOMIC DNA]</scope>
    <source>
        <strain evidence="1 2">CM01</strain>
    </source>
</reference>
<gene>
    <name evidence="1" type="ORF">CCM_09003</name>
</gene>
<dbReference type="EMBL" id="JH126405">
    <property type="protein sequence ID" value="EGX88956.1"/>
    <property type="molecule type" value="Genomic_DNA"/>
</dbReference>
<proteinExistence type="predicted"/>
<keyword evidence="2" id="KW-1185">Reference proteome</keyword>
<dbReference type="AlphaFoldDB" id="G3JSW0"/>
<evidence type="ECO:0000313" key="2">
    <source>
        <dbReference type="Proteomes" id="UP000001610"/>
    </source>
</evidence>
<dbReference type="GeneID" id="18171007"/>
<sequence length="92" mass="10387">MLRLSLGSEEPRPTIQISSLNTHSCPFDWSKDRSSITPPFQSLLGAEVHIDEETWTEFSVSRQASEDLVFCLASPRAEQSGYSTQAFYVFKI</sequence>
<dbReference type="RefSeq" id="XP_006674201.1">
    <property type="nucleotide sequence ID" value="XM_006674138.1"/>
</dbReference>
<evidence type="ECO:0000313" key="1">
    <source>
        <dbReference type="EMBL" id="EGX88956.1"/>
    </source>
</evidence>
<protein>
    <submittedName>
        <fullName evidence="1">Uncharacterized protein</fullName>
    </submittedName>
</protein>
<accession>G3JSW0</accession>